<sequence length="386" mass="43703">MNKKHLKSNVQFLSRRGGLYLFSIVLLFLFIGLLTTVQPAYRFSSNLITEWTRDIDGFVFYNLLGMENRSFNGAFPDDRQLPEISGVLFQIATNLKPNDPRSLLGNELPGFSIYDSQILIAGEGTNYTNLPIESNPPLEEVLKDREAIMDEEMEEPIEDTQEDIQQTTGERDVVFIYNTHNRESFLPYLPDTSDPDLAHHSEMNITKVSERLAESLERKGIGTYVDDTDIGKLLNDKGWDYGKSYNASRDIVEEAFAANKDIQFVFDLHRDSIPKDKTTKVIDGKSFAKVMFVVGAEHAGHEKNLKLASDLHYLIEEKYPGLSRGVLPKQGARTNGIFNQDLSENSLLIEFGGVDNTMEELYRSADALAEIFSEYYWDAEAVQANP</sequence>
<dbReference type="EMBL" id="JBHSAO010000001">
    <property type="protein sequence ID" value="MFC4022738.1"/>
    <property type="molecule type" value="Genomic_DNA"/>
</dbReference>
<evidence type="ECO:0000313" key="2">
    <source>
        <dbReference type="EMBL" id="MFC4022738.1"/>
    </source>
</evidence>
<gene>
    <name evidence="2" type="primary">spoIIP</name>
    <name evidence="2" type="ORF">ACFOUV_02765</name>
</gene>
<feature type="transmembrane region" description="Helical" evidence="1">
    <location>
        <begin position="20"/>
        <end position="41"/>
    </location>
</feature>
<name>A0ABV8GVB2_9BACI</name>
<evidence type="ECO:0000313" key="3">
    <source>
        <dbReference type="Proteomes" id="UP001595772"/>
    </source>
</evidence>
<dbReference type="NCBIfam" id="TIGR02867">
    <property type="entry name" value="spore_II_P"/>
    <property type="match status" value="1"/>
</dbReference>
<dbReference type="Proteomes" id="UP001595772">
    <property type="component" value="Unassembled WGS sequence"/>
</dbReference>
<keyword evidence="3" id="KW-1185">Reference proteome</keyword>
<evidence type="ECO:0000256" key="1">
    <source>
        <dbReference type="SAM" id="Phobius"/>
    </source>
</evidence>
<reference evidence="3" key="1">
    <citation type="journal article" date="2019" name="Int. J. Syst. Evol. Microbiol.">
        <title>The Global Catalogue of Microorganisms (GCM) 10K type strain sequencing project: providing services to taxonomists for standard genome sequencing and annotation.</title>
        <authorList>
            <consortium name="The Broad Institute Genomics Platform"/>
            <consortium name="The Broad Institute Genome Sequencing Center for Infectious Disease"/>
            <person name="Wu L."/>
            <person name="Ma J."/>
        </authorList>
    </citation>
    <scope>NUCLEOTIDE SEQUENCE [LARGE SCALE GENOMIC DNA]</scope>
    <source>
        <strain evidence="3">IBRC-M 10703</strain>
    </source>
</reference>
<keyword evidence="1" id="KW-1133">Transmembrane helix</keyword>
<organism evidence="2 3">
    <name type="scientific">Oceanobacillus longus</name>
    <dbReference type="NCBI Taxonomy" id="930120"/>
    <lineage>
        <taxon>Bacteria</taxon>
        <taxon>Bacillati</taxon>
        <taxon>Bacillota</taxon>
        <taxon>Bacilli</taxon>
        <taxon>Bacillales</taxon>
        <taxon>Bacillaceae</taxon>
        <taxon>Oceanobacillus</taxon>
    </lineage>
</organism>
<dbReference type="Pfam" id="PF07454">
    <property type="entry name" value="SpoIIP"/>
    <property type="match status" value="1"/>
</dbReference>
<dbReference type="RefSeq" id="WP_379495237.1">
    <property type="nucleotide sequence ID" value="NZ_JBHSAO010000001.1"/>
</dbReference>
<proteinExistence type="predicted"/>
<accession>A0ABV8GVB2</accession>
<dbReference type="InterPro" id="IPR010897">
    <property type="entry name" value="Spore_II_P"/>
</dbReference>
<protein>
    <submittedName>
        <fullName evidence="2">Stage II sporulation protein P</fullName>
    </submittedName>
</protein>
<keyword evidence="1" id="KW-0472">Membrane</keyword>
<keyword evidence="1" id="KW-0812">Transmembrane</keyword>
<comment type="caution">
    <text evidence="2">The sequence shown here is derived from an EMBL/GenBank/DDBJ whole genome shotgun (WGS) entry which is preliminary data.</text>
</comment>